<evidence type="ECO:0000313" key="3">
    <source>
        <dbReference type="Proteomes" id="UP000269721"/>
    </source>
</evidence>
<feature type="compositionally biased region" description="Basic and acidic residues" evidence="1">
    <location>
        <begin position="274"/>
        <end position="288"/>
    </location>
</feature>
<feature type="compositionally biased region" description="Polar residues" evidence="1">
    <location>
        <begin position="83"/>
        <end position="98"/>
    </location>
</feature>
<feature type="region of interest" description="Disordered" evidence="1">
    <location>
        <begin position="1"/>
        <end position="43"/>
    </location>
</feature>
<accession>A0A4P9W7Y0</accession>
<dbReference type="Proteomes" id="UP000269721">
    <property type="component" value="Unassembled WGS sequence"/>
</dbReference>
<evidence type="ECO:0000313" key="2">
    <source>
        <dbReference type="EMBL" id="RKO87505.1"/>
    </source>
</evidence>
<feature type="compositionally biased region" description="Basic and acidic residues" evidence="1">
    <location>
        <begin position="844"/>
        <end position="866"/>
    </location>
</feature>
<keyword evidence="3" id="KW-1185">Reference proteome</keyword>
<feature type="region of interest" description="Disordered" evidence="1">
    <location>
        <begin position="68"/>
        <end position="189"/>
    </location>
</feature>
<feature type="compositionally biased region" description="Basic and acidic residues" evidence="1">
    <location>
        <begin position="1"/>
        <end position="12"/>
    </location>
</feature>
<feature type="region of interest" description="Disordered" evidence="1">
    <location>
        <begin position="254"/>
        <end position="288"/>
    </location>
</feature>
<feature type="compositionally biased region" description="Acidic residues" evidence="1">
    <location>
        <begin position="824"/>
        <end position="843"/>
    </location>
</feature>
<feature type="region of interest" description="Disordered" evidence="1">
    <location>
        <begin position="783"/>
        <end position="880"/>
    </location>
</feature>
<organism evidence="2 3">
    <name type="scientific">Blyttiomyces helicus</name>
    <dbReference type="NCBI Taxonomy" id="388810"/>
    <lineage>
        <taxon>Eukaryota</taxon>
        <taxon>Fungi</taxon>
        <taxon>Fungi incertae sedis</taxon>
        <taxon>Chytridiomycota</taxon>
        <taxon>Chytridiomycota incertae sedis</taxon>
        <taxon>Chytridiomycetes</taxon>
        <taxon>Chytridiomycetes incertae sedis</taxon>
        <taxon>Blyttiomyces</taxon>
    </lineage>
</organism>
<protein>
    <submittedName>
        <fullName evidence="2">Uncharacterized protein</fullName>
    </submittedName>
</protein>
<feature type="compositionally biased region" description="Polar residues" evidence="1">
    <location>
        <begin position="154"/>
        <end position="169"/>
    </location>
</feature>
<dbReference type="EMBL" id="KZ997369">
    <property type="protein sequence ID" value="RKO87505.1"/>
    <property type="molecule type" value="Genomic_DNA"/>
</dbReference>
<evidence type="ECO:0000256" key="1">
    <source>
        <dbReference type="SAM" id="MobiDB-lite"/>
    </source>
</evidence>
<sequence>MHGLDRPSREASRCPSTDYARAPISDQLPEDQRQPGADPLSDWSWLSTASLDTADDKNLLLDAKRRLDLRSRLAPREVGPQPASASGDLSASTTSTATPRDISIVSSTTASSQRRSSPKELGPETAVASGAAGWDWLEPAGGEPLESVEDNGLRAQTTTSTVEPPNRSITPPVKATAEFAQRPSSHREWDSDFAVASGGASWDWLEPAAGELESVQGHGQPAHMTASTAAPPKRSIPPATTAAEFAQRPSFHKEWGPHTAVAGGSRPGGGWTSLDREPAPREPLESFDRDRLLAKTVDWTEPAAEASDKSITGVSPLVALSKALRNPLRVTEPAPLTPGQDDTIQRMVKEVAYLDIIAEDLPEPDIAALRAPSPLSTAEPVRTPSYASIFSDKEDATDVPMTSDSIRIHSFDSTSTDSAFVADVPTAAGPSDSQVPARHSEVPWPEPDDPLPRRSADVQALNDPIPAPKLDLDEILITGLKESKQYDYVRRPPRFPEFVEWRPEKGRGGAKIPTENHTSPPPPRPKPRPFQRHPDPNFSPRPCFFDDGAPNSRLPDDSFEARRLRGTLGPQERGPRGELWYTPPHLVDPATVSDPATLLFARPTEAFKRDPARVIEWLCGIVDGSSRIHFHRGDGCPSVVWEITFPEEEVVLVYYIKMLVRYSVVRQLPTGHFVWRCYFLEGLKRLARLVRGGIYTPERQRELRRLAAHIVKTEGGSARTWFALPDRAPRRGSSWLLGFFEGCGRLRVDPDTQQAYGIITWNEPATLEGIRRVWGMGELVRRDNDLDEEDGEDEDVDEDGEDEGEDVVHKGVVEKWFGEGPLEREDETVFADSTESDLDDVSDPDAKDPLPRTDRDLDSHDREADLYPHPAASSPDTDAENPATWQLVIHGQAPTTALSLYFQTHPFKGTQAVDLVRWRRAMLFLDRGYATRGAPYRRKQVAALLDRLDSRLPPINTSPPPTPEWTGPGGESGGVLPKPRTPVVTTMKFPKLPVESLGDDGWIEQLDETRLRRTTGRLGPLRGEPGEPPRVRKVWPSKKEARRVYKLKEAEEKKKVTRRTLEGMRDWSDAEERRAWVLAAGEARGGDEDL</sequence>
<feature type="compositionally biased region" description="Basic and acidic residues" evidence="1">
    <location>
        <begin position="806"/>
        <end position="823"/>
    </location>
</feature>
<feature type="compositionally biased region" description="Low complexity" evidence="1">
    <location>
        <begin position="106"/>
        <end position="115"/>
    </location>
</feature>
<dbReference type="OrthoDB" id="2159490at2759"/>
<gene>
    <name evidence="2" type="ORF">BDK51DRAFT_38721</name>
</gene>
<feature type="region of interest" description="Disordered" evidence="1">
    <location>
        <begin position="952"/>
        <end position="982"/>
    </location>
</feature>
<feature type="compositionally biased region" description="Acidic residues" evidence="1">
    <location>
        <begin position="785"/>
        <end position="805"/>
    </location>
</feature>
<feature type="region of interest" description="Disordered" evidence="1">
    <location>
        <begin position="499"/>
        <end position="558"/>
    </location>
</feature>
<proteinExistence type="predicted"/>
<feature type="region of interest" description="Disordered" evidence="1">
    <location>
        <begin position="207"/>
        <end position="237"/>
    </location>
</feature>
<feature type="region of interest" description="Disordered" evidence="1">
    <location>
        <begin position="423"/>
        <end position="456"/>
    </location>
</feature>
<dbReference type="AlphaFoldDB" id="A0A4P9W7Y0"/>
<reference evidence="3" key="1">
    <citation type="journal article" date="2018" name="Nat. Microbiol.">
        <title>Leveraging single-cell genomics to expand the fungal tree of life.</title>
        <authorList>
            <person name="Ahrendt S.R."/>
            <person name="Quandt C.A."/>
            <person name="Ciobanu D."/>
            <person name="Clum A."/>
            <person name="Salamov A."/>
            <person name="Andreopoulos B."/>
            <person name="Cheng J.F."/>
            <person name="Woyke T."/>
            <person name="Pelin A."/>
            <person name="Henrissat B."/>
            <person name="Reynolds N.K."/>
            <person name="Benny G.L."/>
            <person name="Smith M.E."/>
            <person name="James T.Y."/>
            <person name="Grigoriev I.V."/>
        </authorList>
    </citation>
    <scope>NUCLEOTIDE SEQUENCE [LARGE SCALE GENOMIC DNA]</scope>
</reference>
<name>A0A4P9W7Y0_9FUNG</name>